<sequence>MKRLPLLLVAFCASALGGAARAATDAGEIVRQSIRRHDIQTDMPVPEPKAASWLDWLKFDISPDTLRILLWGAVILGVAVTIWSLRDSLPAFSRSRRIKAAEAASGFSNPSARMEEAQLEADDLASRGQYGEAMHVLLLKSLAELRLRLGTSFAVSLTSREILRKVSLPQAGTGALGAIVQSVEQTYFGGRSAGREDYLGCRQEFEVLKRSLAMGAA</sequence>
<protein>
    <recommendedName>
        <fullName evidence="3">DUF4129 domain-containing protein</fullName>
    </recommendedName>
</protein>
<keyword evidence="1" id="KW-0732">Signal</keyword>
<organism evidence="2">
    <name type="scientific">Bosea sp. NBC_00436</name>
    <dbReference type="NCBI Taxonomy" id="2969620"/>
    <lineage>
        <taxon>Bacteria</taxon>
        <taxon>Pseudomonadati</taxon>
        <taxon>Pseudomonadota</taxon>
        <taxon>Alphaproteobacteria</taxon>
        <taxon>Hyphomicrobiales</taxon>
        <taxon>Boseaceae</taxon>
        <taxon>Bosea</taxon>
    </lineage>
</organism>
<accession>A0A9E8A5A7</accession>
<evidence type="ECO:0000313" key="2">
    <source>
        <dbReference type="EMBL" id="UZF87890.1"/>
    </source>
</evidence>
<dbReference type="AlphaFoldDB" id="A0A9E8A5A7"/>
<feature type="signal peptide" evidence="1">
    <location>
        <begin position="1"/>
        <end position="22"/>
    </location>
</feature>
<evidence type="ECO:0000256" key="1">
    <source>
        <dbReference type="SAM" id="SignalP"/>
    </source>
</evidence>
<gene>
    <name evidence="2" type="ORF">NWE54_03630</name>
</gene>
<proteinExistence type="predicted"/>
<dbReference type="EMBL" id="CP102774">
    <property type="protein sequence ID" value="UZF87890.1"/>
    <property type="molecule type" value="Genomic_DNA"/>
</dbReference>
<name>A0A9E8A5A7_9HYPH</name>
<feature type="chain" id="PRO_5038550396" description="DUF4129 domain-containing protein" evidence="1">
    <location>
        <begin position="23"/>
        <end position="217"/>
    </location>
</feature>
<reference evidence="2" key="1">
    <citation type="submission" date="2022-08" db="EMBL/GenBank/DDBJ databases">
        <title>Complete Genome Sequences of 2 Bosea sp. soil isolates.</title>
        <authorList>
            <person name="Alvarez Arevalo M."/>
            <person name="Sterndorff E.B."/>
            <person name="Faurdal D."/>
            <person name="Joergensen T.S."/>
            <person name="Weber T."/>
        </authorList>
    </citation>
    <scope>NUCLEOTIDE SEQUENCE</scope>
    <source>
        <strain evidence="2">NBC_00436</strain>
    </source>
</reference>
<evidence type="ECO:0008006" key="3">
    <source>
        <dbReference type="Google" id="ProtNLM"/>
    </source>
</evidence>